<evidence type="ECO:0000259" key="1">
    <source>
        <dbReference type="Pfam" id="PF13629"/>
    </source>
</evidence>
<accession>A0A3B0SQT6</accession>
<organism evidence="2">
    <name type="scientific">hydrothermal vent metagenome</name>
    <dbReference type="NCBI Taxonomy" id="652676"/>
    <lineage>
        <taxon>unclassified sequences</taxon>
        <taxon>metagenomes</taxon>
        <taxon>ecological metagenomes</taxon>
    </lineage>
</organism>
<gene>
    <name evidence="2" type="ORF">MNBD_ALPHA08-1773</name>
</gene>
<evidence type="ECO:0000313" key="2">
    <source>
        <dbReference type="EMBL" id="VAW03377.1"/>
    </source>
</evidence>
<dbReference type="EMBL" id="UOEC01000209">
    <property type="protein sequence ID" value="VAW03377.1"/>
    <property type="molecule type" value="Genomic_DNA"/>
</dbReference>
<dbReference type="AlphaFoldDB" id="A0A3B0SQT6"/>
<name>A0A3B0SQT6_9ZZZZ</name>
<reference evidence="2" key="1">
    <citation type="submission" date="2018-06" db="EMBL/GenBank/DDBJ databases">
        <authorList>
            <person name="Zhirakovskaya E."/>
        </authorList>
    </citation>
    <scope>NUCLEOTIDE SEQUENCE</scope>
</reference>
<proteinExistence type="predicted"/>
<sequence length="170" mass="17837">MSLSVKPKTNSTLFNRKLQALALTLCIAGATASMTATVSAATSLTIVADRAKIVRIAGDVASVIVGNPSFADVSVQKKFLIIHGRNFGQTNILVLDQEGETIADLEVTIIKGPDRNISVYSGGARASYACAPKCESTLQVGDSTGYFDGVRKSIETKMGLAQRAGQLTAK</sequence>
<protein>
    <recommendedName>
        <fullName evidence="1">Pilus formation protein N-terminal domain-containing protein</fullName>
    </recommendedName>
</protein>
<dbReference type="Pfam" id="PF13629">
    <property type="entry name" value="T2SS-T3SS_pil_N"/>
    <property type="match status" value="1"/>
</dbReference>
<feature type="domain" description="Pilus formation protein N-terminal" evidence="1">
    <location>
        <begin position="41"/>
        <end position="108"/>
    </location>
</feature>
<dbReference type="InterPro" id="IPR032789">
    <property type="entry name" value="T2SS-T3SS_pil_N"/>
</dbReference>